<organism evidence="1">
    <name type="scientific">Arabidopsis thaliana</name>
    <name type="common">Mouse-ear cress</name>
    <dbReference type="NCBI Taxonomy" id="3702"/>
    <lineage>
        <taxon>Eukaryota</taxon>
        <taxon>Viridiplantae</taxon>
        <taxon>Streptophyta</taxon>
        <taxon>Embryophyta</taxon>
        <taxon>Tracheophyta</taxon>
        <taxon>Spermatophyta</taxon>
        <taxon>Magnoliopsida</taxon>
        <taxon>eudicotyledons</taxon>
        <taxon>Gunneridae</taxon>
        <taxon>Pentapetalae</taxon>
        <taxon>rosids</taxon>
        <taxon>malvids</taxon>
        <taxon>Brassicales</taxon>
        <taxon>Brassicaceae</taxon>
        <taxon>Camelineae</taxon>
        <taxon>Arabidopsis</taxon>
    </lineage>
</organism>
<sequence>MGEDNKGNLGITKNRDLLSFLQKTSSSFRECHLSIDLVLYPLQFNPTPSHFS</sequence>
<protein>
    <submittedName>
        <fullName evidence="1">Uncharacterized protein</fullName>
    </submittedName>
</protein>
<proteinExistence type="evidence at transcript level"/>
<name>Q0WMC5_ARATH</name>
<reference evidence="1" key="1">
    <citation type="submission" date="2006-07" db="EMBL/GenBank/DDBJ databases">
        <title>Large-scale analysis of RIKEN Arabidopsis full-length (RAFL) cDNAs.</title>
        <authorList>
            <person name="Totoki Y."/>
            <person name="Seki M."/>
            <person name="Ishida J."/>
            <person name="Nakajima M."/>
            <person name="Enju A."/>
            <person name="Morosawa T."/>
            <person name="Kamiya A."/>
            <person name="Narusaka M."/>
            <person name="Shin-i T."/>
            <person name="Nakagawa M."/>
            <person name="Sakamoto N."/>
            <person name="Oishi K."/>
            <person name="Kohara Y."/>
            <person name="Kobayashi M."/>
            <person name="Toyoda A."/>
            <person name="Sakaki Y."/>
            <person name="Sakurai T."/>
            <person name="Iida K."/>
            <person name="Akiyama K."/>
            <person name="Satou M."/>
            <person name="Toyoda T."/>
            <person name="Konagaya A."/>
            <person name="Carninci P."/>
            <person name="Kawai J."/>
            <person name="Hayashizaki Y."/>
            <person name="Shinozaki K."/>
        </authorList>
    </citation>
    <scope>NUCLEOTIDE SEQUENCE</scope>
</reference>
<evidence type="ECO:0000313" key="1">
    <source>
        <dbReference type="EMBL" id="BAF01731.1"/>
    </source>
</evidence>
<dbReference type="AlphaFoldDB" id="Q0WMC5"/>
<accession>Q0WMC5</accession>
<dbReference type="EMBL" id="AK229903">
    <property type="protein sequence ID" value="BAF01731.1"/>
    <property type="molecule type" value="mRNA"/>
</dbReference>